<protein>
    <submittedName>
        <fullName evidence="2">Uncharacterized protein</fullName>
    </submittedName>
</protein>
<organism evidence="2">
    <name type="scientific">bioreactor metagenome</name>
    <dbReference type="NCBI Taxonomy" id="1076179"/>
    <lineage>
        <taxon>unclassified sequences</taxon>
        <taxon>metagenomes</taxon>
        <taxon>ecological metagenomes</taxon>
    </lineage>
</organism>
<reference evidence="2" key="1">
    <citation type="submission" date="2019-08" db="EMBL/GenBank/DDBJ databases">
        <authorList>
            <person name="Kucharzyk K."/>
            <person name="Murdoch R.W."/>
            <person name="Higgins S."/>
            <person name="Loffler F."/>
        </authorList>
    </citation>
    <scope>NUCLEOTIDE SEQUENCE</scope>
</reference>
<comment type="caution">
    <text evidence="2">The sequence shown here is derived from an EMBL/GenBank/DDBJ whole genome shotgun (WGS) entry which is preliminary data.</text>
</comment>
<feature type="coiled-coil region" evidence="1">
    <location>
        <begin position="13"/>
        <end position="40"/>
    </location>
</feature>
<proteinExistence type="predicted"/>
<name>A0A645DJN7_9ZZZZ</name>
<sequence>MIQAIETIAKNKQDDIQAELNKTDELIAKYSQEKSELKNEIITIDYPNMIFYEGEDINPDKLTEKLISNQIDNILAVGCNESIRLINGLLERRTVSKKKKSIEKLIREFDENIEGILASIRKNYYDPTVINKFVDERKGIDDKTSKVLKLNAYDSVLKFINDNPKEFIELVDLNHYMTKLSDIEIEKNSLEKNIQVLQEGNNVIAALSDLVKYRDAFFNISRREMSFVLYAVQKKHFHHLLIKMI</sequence>
<evidence type="ECO:0000313" key="2">
    <source>
        <dbReference type="EMBL" id="MPM89526.1"/>
    </source>
</evidence>
<keyword evidence="1" id="KW-0175">Coiled coil</keyword>
<accession>A0A645DJN7</accession>
<dbReference type="EMBL" id="VSSQ01036935">
    <property type="protein sequence ID" value="MPM89526.1"/>
    <property type="molecule type" value="Genomic_DNA"/>
</dbReference>
<gene>
    <name evidence="2" type="ORF">SDC9_136635</name>
</gene>
<evidence type="ECO:0000256" key="1">
    <source>
        <dbReference type="SAM" id="Coils"/>
    </source>
</evidence>
<feature type="coiled-coil region" evidence="1">
    <location>
        <begin position="173"/>
        <end position="200"/>
    </location>
</feature>
<dbReference type="AlphaFoldDB" id="A0A645DJN7"/>